<feature type="domain" description="TIR" evidence="4">
    <location>
        <begin position="1"/>
        <end position="78"/>
    </location>
</feature>
<dbReference type="Gene3D" id="3.80.10.10">
    <property type="entry name" value="Ribonuclease Inhibitor"/>
    <property type="match status" value="1"/>
</dbReference>
<dbReference type="Pfam" id="PF13855">
    <property type="entry name" value="LRR_8"/>
    <property type="match status" value="1"/>
</dbReference>
<dbReference type="GO" id="GO:0006952">
    <property type="term" value="P:defense response"/>
    <property type="evidence" value="ECO:0007669"/>
    <property type="project" value="InterPro"/>
</dbReference>
<reference evidence="5" key="2">
    <citation type="journal article" date="2023" name="Plants (Basel)">
        <title>Annotation of the Turnera subulata (Passifloraceae) Draft Genome Reveals the S-Locus Evolved after the Divergence of Turneroideae from Passifloroideae in a Stepwise Manner.</title>
        <authorList>
            <person name="Henning P.M."/>
            <person name="Roalson E.H."/>
            <person name="Mir W."/>
            <person name="McCubbin A.G."/>
            <person name="Shore J.S."/>
        </authorList>
    </citation>
    <scope>NUCLEOTIDE SEQUENCE</scope>
    <source>
        <strain evidence="5">F60SS</strain>
    </source>
</reference>
<feature type="region of interest" description="Disordered" evidence="3">
    <location>
        <begin position="504"/>
        <end position="537"/>
    </location>
</feature>
<dbReference type="PANTHER" id="PTHR11017">
    <property type="entry name" value="LEUCINE-RICH REPEAT-CONTAINING PROTEIN"/>
    <property type="match status" value="1"/>
</dbReference>
<reference evidence="5" key="1">
    <citation type="submission" date="2022-02" db="EMBL/GenBank/DDBJ databases">
        <authorList>
            <person name="Henning P.M."/>
            <person name="McCubbin A.G."/>
            <person name="Shore J.S."/>
        </authorList>
    </citation>
    <scope>NUCLEOTIDE SEQUENCE</scope>
    <source>
        <strain evidence="5">F60SS</strain>
        <tissue evidence="5">Leaves</tissue>
    </source>
</reference>
<dbReference type="OrthoDB" id="850660at2759"/>
<keyword evidence="6" id="KW-1185">Reference proteome</keyword>
<keyword evidence="1" id="KW-0433">Leucine-rich repeat</keyword>
<dbReference type="GO" id="GO:0007165">
    <property type="term" value="P:signal transduction"/>
    <property type="evidence" value="ECO:0007669"/>
    <property type="project" value="InterPro"/>
</dbReference>
<dbReference type="PROSITE" id="PS50104">
    <property type="entry name" value="TIR"/>
    <property type="match status" value="1"/>
</dbReference>
<evidence type="ECO:0000313" key="6">
    <source>
        <dbReference type="Proteomes" id="UP001141552"/>
    </source>
</evidence>
<dbReference type="PANTHER" id="PTHR11017:SF479">
    <property type="entry name" value="DISEASE RESISTANCE PROTEIN (TIR-NBS-LRR CLASS) FAMILY"/>
    <property type="match status" value="1"/>
</dbReference>
<dbReference type="AlphaFoldDB" id="A0A9Q0J849"/>
<evidence type="ECO:0000259" key="4">
    <source>
        <dbReference type="PROSITE" id="PS50104"/>
    </source>
</evidence>
<comment type="caution">
    <text evidence="5">The sequence shown here is derived from an EMBL/GenBank/DDBJ whole genome shotgun (WGS) entry which is preliminary data.</text>
</comment>
<dbReference type="SUPFAM" id="SSF52200">
    <property type="entry name" value="Toll/Interleukin receptor TIR domain"/>
    <property type="match status" value="1"/>
</dbReference>
<sequence length="537" mass="59733">MNGQVAIPVFYLVDPSDVRHQSGSFGEALARHEATGNAVERWRVALKEAANLSGWDCQVIRPEAELVEKIVEDVWEKLNRMSEFRSLGGLIGIDSHIQNIELLLCLESTKVRSVGIWGFPRIGLADSRKLSSLPDSIGKLKSLKNIVLSGCVNLKRLPDSVFKLKSLTGLYLAGTAIKDLPSNIHKLGKLSELETSKIKGVNLLPLVGLRSLTSLYLSGCYPLEINNALWRLSSLTSLDLGDNDFEILPADIKHLSQLRYLHLTNCRRVRSLPEMPKSLYLLHGINCESLVTISPIDSSTLNTLNLANCFNVEQETCLRIMADAALAIPNVKDKTSYIRDDVTILIPGHEIPEWFSDRNTGSSATVQLPESCHHLKGIAFCAVFSLGEAPSPSSGQDDPRCVCLAKAENGDFIASWILNLYAFPRLDHVLLWYSYSTYGENISFSKYPAASFEFYLEWKDKGNHNLGLGDDSQVKKCGVRFFFHDQPVESSDEDGYGCEYYYTDEEASSNVDEGSDIQGQTDSEEEQPYDVLESSYE</sequence>
<feature type="compositionally biased region" description="Polar residues" evidence="3">
    <location>
        <begin position="508"/>
        <end position="521"/>
    </location>
</feature>
<evidence type="ECO:0000256" key="1">
    <source>
        <dbReference type="ARBA" id="ARBA00022614"/>
    </source>
</evidence>
<dbReference type="InterPro" id="IPR044974">
    <property type="entry name" value="Disease_R_plants"/>
</dbReference>
<protein>
    <recommendedName>
        <fullName evidence="4">TIR domain-containing protein</fullName>
    </recommendedName>
</protein>
<dbReference type="InterPro" id="IPR045344">
    <property type="entry name" value="C-JID"/>
</dbReference>
<dbReference type="SUPFAM" id="SSF52058">
    <property type="entry name" value="L domain-like"/>
    <property type="match status" value="1"/>
</dbReference>
<evidence type="ECO:0000313" key="5">
    <source>
        <dbReference type="EMBL" id="KAJ4831150.1"/>
    </source>
</evidence>
<dbReference type="InterPro" id="IPR001611">
    <property type="entry name" value="Leu-rich_rpt"/>
</dbReference>
<dbReference type="Pfam" id="PF01582">
    <property type="entry name" value="TIR"/>
    <property type="match status" value="1"/>
</dbReference>
<dbReference type="InterPro" id="IPR035897">
    <property type="entry name" value="Toll_tir_struct_dom_sf"/>
</dbReference>
<gene>
    <name evidence="5" type="ORF">Tsubulata_000687</name>
</gene>
<dbReference type="Gene3D" id="3.40.50.10140">
    <property type="entry name" value="Toll/interleukin-1 receptor homology (TIR) domain"/>
    <property type="match status" value="1"/>
</dbReference>
<accession>A0A9Q0J849</accession>
<evidence type="ECO:0000256" key="3">
    <source>
        <dbReference type="SAM" id="MobiDB-lite"/>
    </source>
</evidence>
<dbReference type="Proteomes" id="UP001141552">
    <property type="component" value="Unassembled WGS sequence"/>
</dbReference>
<name>A0A9Q0J849_9ROSI</name>
<dbReference type="InterPro" id="IPR000157">
    <property type="entry name" value="TIR_dom"/>
</dbReference>
<dbReference type="Pfam" id="PF20160">
    <property type="entry name" value="C-JID"/>
    <property type="match status" value="1"/>
</dbReference>
<keyword evidence="2" id="KW-0677">Repeat</keyword>
<organism evidence="5 6">
    <name type="scientific">Turnera subulata</name>
    <dbReference type="NCBI Taxonomy" id="218843"/>
    <lineage>
        <taxon>Eukaryota</taxon>
        <taxon>Viridiplantae</taxon>
        <taxon>Streptophyta</taxon>
        <taxon>Embryophyta</taxon>
        <taxon>Tracheophyta</taxon>
        <taxon>Spermatophyta</taxon>
        <taxon>Magnoliopsida</taxon>
        <taxon>eudicotyledons</taxon>
        <taxon>Gunneridae</taxon>
        <taxon>Pentapetalae</taxon>
        <taxon>rosids</taxon>
        <taxon>fabids</taxon>
        <taxon>Malpighiales</taxon>
        <taxon>Passifloraceae</taxon>
        <taxon>Turnera</taxon>
    </lineage>
</organism>
<dbReference type="EMBL" id="JAKUCV010005449">
    <property type="protein sequence ID" value="KAJ4831150.1"/>
    <property type="molecule type" value="Genomic_DNA"/>
</dbReference>
<evidence type="ECO:0000256" key="2">
    <source>
        <dbReference type="ARBA" id="ARBA00022737"/>
    </source>
</evidence>
<proteinExistence type="predicted"/>
<dbReference type="InterPro" id="IPR032675">
    <property type="entry name" value="LRR_dom_sf"/>
</dbReference>
<feature type="non-terminal residue" evidence="5">
    <location>
        <position position="1"/>
    </location>
</feature>